<proteinExistence type="predicted"/>
<dbReference type="EMBL" id="LS991949">
    <property type="protein sequence ID" value="SYV89992.1"/>
    <property type="molecule type" value="Genomic_DNA"/>
</dbReference>
<gene>
    <name evidence="2" type="ORF">NCTC10135_00499</name>
</gene>
<dbReference type="Proteomes" id="UP000259864">
    <property type="component" value="Chromosome 1"/>
</dbReference>
<keyword evidence="1" id="KW-0812">Transmembrane</keyword>
<evidence type="ECO:0000313" key="2">
    <source>
        <dbReference type="EMBL" id="SYV89992.1"/>
    </source>
</evidence>
<sequence>MYPEFLILFVERFSINILIVSSLAFLDFIIASNAINIGTVLKEGIILFFENPSYLLLVATYIILFALTLKLLSGAFANAYNPRIN</sequence>
<dbReference type="AlphaFoldDB" id="A0A3B0NZ05"/>
<keyword evidence="1" id="KW-0472">Membrane</keyword>
<evidence type="ECO:0000313" key="3">
    <source>
        <dbReference type="Proteomes" id="UP000259864"/>
    </source>
</evidence>
<accession>A0A3B0NZ05</accession>
<protein>
    <submittedName>
        <fullName evidence="2">Uncharacterized protein</fullName>
    </submittedName>
</protein>
<name>A0A3B0NZ05_9BACT</name>
<evidence type="ECO:0000256" key="1">
    <source>
        <dbReference type="SAM" id="Phobius"/>
    </source>
</evidence>
<keyword evidence="1" id="KW-1133">Transmembrane helix</keyword>
<feature type="transmembrane region" description="Helical" evidence="1">
    <location>
        <begin position="55"/>
        <end position="80"/>
    </location>
</feature>
<feature type="transmembrane region" description="Helical" evidence="1">
    <location>
        <begin position="12"/>
        <end position="35"/>
    </location>
</feature>
<dbReference type="KEGG" id="mala:NCTC10135_00499"/>
<reference evidence="3" key="1">
    <citation type="submission" date="2018-06" db="EMBL/GenBank/DDBJ databases">
        <authorList>
            <consortium name="Pathogen Informatics"/>
        </authorList>
    </citation>
    <scope>NUCLEOTIDE SEQUENCE [LARGE SCALE GENOMIC DNA]</scope>
    <source>
        <strain evidence="3">NCTC10135</strain>
    </source>
</reference>
<organism evidence="2 3">
    <name type="scientific">Metamycoplasma alkalescens</name>
    <dbReference type="NCBI Taxonomy" id="45363"/>
    <lineage>
        <taxon>Bacteria</taxon>
        <taxon>Bacillati</taxon>
        <taxon>Mycoplasmatota</taxon>
        <taxon>Mycoplasmoidales</taxon>
        <taxon>Metamycoplasmataceae</taxon>
        <taxon>Metamycoplasma</taxon>
    </lineage>
</organism>